<protein>
    <submittedName>
        <fullName evidence="1">Uncharacterized protein</fullName>
    </submittedName>
</protein>
<dbReference type="RefSeq" id="WP_321551742.1">
    <property type="nucleotide sequence ID" value="NZ_JAXIVS010000026.1"/>
</dbReference>
<sequence length="137" mass="15313">MSPDPSSPPVSRVLRKDELELRASSEELEVHIWDYHAAPVHLSLEELEELGLMATPEREESAVSQVAPWRRAMREGRRDMTTPRLSEEASARALHVGGVAWLPVAEGLDVYVVSYHTGPVRLGLAHLARLGLRYRNA</sequence>
<keyword evidence="2" id="KW-1185">Reference proteome</keyword>
<comment type="caution">
    <text evidence="1">The sequence shown here is derived from an EMBL/GenBank/DDBJ whole genome shotgun (WGS) entry which is preliminary data.</text>
</comment>
<evidence type="ECO:0000313" key="2">
    <source>
        <dbReference type="Proteomes" id="UP001291309"/>
    </source>
</evidence>
<dbReference type="Proteomes" id="UP001291309">
    <property type="component" value="Unassembled WGS sequence"/>
</dbReference>
<accession>A0ABU5HHV2</accession>
<organism evidence="1 2">
    <name type="scientific">Hyalangium rubrum</name>
    <dbReference type="NCBI Taxonomy" id="3103134"/>
    <lineage>
        <taxon>Bacteria</taxon>
        <taxon>Pseudomonadati</taxon>
        <taxon>Myxococcota</taxon>
        <taxon>Myxococcia</taxon>
        <taxon>Myxococcales</taxon>
        <taxon>Cystobacterineae</taxon>
        <taxon>Archangiaceae</taxon>
        <taxon>Hyalangium</taxon>
    </lineage>
</organism>
<reference evidence="1 2" key="1">
    <citation type="submission" date="2023-12" db="EMBL/GenBank/DDBJ databases">
        <title>the genome sequence of Hyalangium sp. s54d21.</title>
        <authorList>
            <person name="Zhang X."/>
        </authorList>
    </citation>
    <scope>NUCLEOTIDE SEQUENCE [LARGE SCALE GENOMIC DNA]</scope>
    <source>
        <strain evidence="2">s54d21</strain>
    </source>
</reference>
<evidence type="ECO:0000313" key="1">
    <source>
        <dbReference type="EMBL" id="MDY7233029.1"/>
    </source>
</evidence>
<gene>
    <name evidence="1" type="ORF">SYV04_41970</name>
</gene>
<dbReference type="EMBL" id="JAXIVS010000026">
    <property type="protein sequence ID" value="MDY7233029.1"/>
    <property type="molecule type" value="Genomic_DNA"/>
</dbReference>
<proteinExistence type="predicted"/>
<name>A0ABU5HHV2_9BACT</name>